<gene>
    <name evidence="1" type="ORF">D7024_10835</name>
</gene>
<accession>A0A494WVB0</accession>
<protein>
    <submittedName>
        <fullName evidence="1">Uncharacterized protein</fullName>
    </submittedName>
</protein>
<sequence>MYSGGLWDSSLNALLAQVQDELSSRDGRITRVAPLRSVGERLHLQVCLRYADRPEFCLPLALPAKSIREGDVGSLVSQILWAVEHGSRVTLVEPLESTRSFRVTA</sequence>
<dbReference type="OrthoDB" id="1807802at2"/>
<name>A0A494WVB0_9FIRM</name>
<keyword evidence="2" id="KW-1185">Reference proteome</keyword>
<dbReference type="AlphaFoldDB" id="A0A494WVB0"/>
<evidence type="ECO:0000313" key="2">
    <source>
        <dbReference type="Proteomes" id="UP000271256"/>
    </source>
</evidence>
<dbReference type="Proteomes" id="UP000271256">
    <property type="component" value="Unassembled WGS sequence"/>
</dbReference>
<organism evidence="1 2">
    <name type="scientific">Desulfofundulus salinus</name>
    <dbReference type="NCBI Taxonomy" id="2419843"/>
    <lineage>
        <taxon>Bacteria</taxon>
        <taxon>Bacillati</taxon>
        <taxon>Bacillota</taxon>
        <taxon>Clostridia</taxon>
        <taxon>Eubacteriales</taxon>
        <taxon>Peptococcaceae</taxon>
        <taxon>Desulfofundulus</taxon>
    </lineage>
</organism>
<evidence type="ECO:0000313" key="1">
    <source>
        <dbReference type="EMBL" id="RKO67408.1"/>
    </source>
</evidence>
<comment type="caution">
    <text evidence="1">The sequence shown here is derived from an EMBL/GenBank/DDBJ whole genome shotgun (WGS) entry which is preliminary data.</text>
</comment>
<proteinExistence type="predicted"/>
<dbReference type="EMBL" id="RBWE01000001">
    <property type="protein sequence ID" value="RKO67408.1"/>
    <property type="molecule type" value="Genomic_DNA"/>
</dbReference>
<reference evidence="1 2" key="1">
    <citation type="submission" date="2018-10" db="EMBL/GenBank/DDBJ databases">
        <authorList>
            <person name="Grouzdev D.S."/>
            <person name="Krutkina M.S."/>
            <person name="Tourova T.P."/>
            <person name="Nazina T.N."/>
        </authorList>
    </citation>
    <scope>NUCLEOTIDE SEQUENCE [LARGE SCALE GENOMIC DNA]</scope>
    <source>
        <strain evidence="1 2">435</strain>
    </source>
</reference>
<dbReference type="RefSeq" id="WP_121451818.1">
    <property type="nucleotide sequence ID" value="NZ_RBWE01000001.1"/>
</dbReference>